<dbReference type="Pfam" id="PF10536">
    <property type="entry name" value="PMD"/>
    <property type="match status" value="1"/>
</dbReference>
<name>A0AAV5JW22_9ROSI</name>
<evidence type="ECO:0000256" key="1">
    <source>
        <dbReference type="SAM" id="MobiDB-lite"/>
    </source>
</evidence>
<dbReference type="PANTHER" id="PTHR46033">
    <property type="entry name" value="PROTEIN MAIN-LIKE 2"/>
    <property type="match status" value="1"/>
</dbReference>
<dbReference type="PANTHER" id="PTHR46033:SF65">
    <property type="entry name" value="AMINOTRANSFERASE-LIKE PLANT MOBILE DOMAIN-CONTAINING PROTEIN"/>
    <property type="match status" value="1"/>
</dbReference>
<dbReference type="InterPro" id="IPR019557">
    <property type="entry name" value="AminoTfrase-like_pln_mobile"/>
</dbReference>
<dbReference type="AlphaFoldDB" id="A0AAV5JW22"/>
<comment type="caution">
    <text evidence="3">The sequence shown here is derived from an EMBL/GenBank/DDBJ whole genome shotgun (WGS) entry which is preliminary data.</text>
</comment>
<feature type="region of interest" description="Disordered" evidence="1">
    <location>
        <begin position="1"/>
        <end position="25"/>
    </location>
</feature>
<evidence type="ECO:0000313" key="3">
    <source>
        <dbReference type="EMBL" id="GKV15584.1"/>
    </source>
</evidence>
<accession>A0AAV5JW22</accession>
<reference evidence="3 4" key="1">
    <citation type="journal article" date="2021" name="Commun. Biol.">
        <title>The genome of Shorea leprosula (Dipterocarpaceae) highlights the ecological relevance of drought in aseasonal tropical rainforests.</title>
        <authorList>
            <person name="Ng K.K.S."/>
            <person name="Kobayashi M.J."/>
            <person name="Fawcett J.A."/>
            <person name="Hatakeyama M."/>
            <person name="Paape T."/>
            <person name="Ng C.H."/>
            <person name="Ang C.C."/>
            <person name="Tnah L.H."/>
            <person name="Lee C.T."/>
            <person name="Nishiyama T."/>
            <person name="Sese J."/>
            <person name="O'Brien M.J."/>
            <person name="Copetti D."/>
            <person name="Mohd Noor M.I."/>
            <person name="Ong R.C."/>
            <person name="Putra M."/>
            <person name="Sireger I.Z."/>
            <person name="Indrioko S."/>
            <person name="Kosugi Y."/>
            <person name="Izuno A."/>
            <person name="Isagi Y."/>
            <person name="Lee S.L."/>
            <person name="Shimizu K.K."/>
        </authorList>
    </citation>
    <scope>NUCLEOTIDE SEQUENCE [LARGE SCALE GENOMIC DNA]</scope>
    <source>
        <tissue evidence="3">Leaf</tissue>
    </source>
</reference>
<gene>
    <name evidence="3" type="ORF">SLEP1_g26364</name>
</gene>
<feature type="compositionally biased region" description="Polar residues" evidence="1">
    <location>
        <begin position="8"/>
        <end position="17"/>
    </location>
</feature>
<keyword evidence="4" id="KW-1185">Reference proteome</keyword>
<dbReference type="InterPro" id="IPR044824">
    <property type="entry name" value="MAIN-like"/>
</dbReference>
<dbReference type="GO" id="GO:0010073">
    <property type="term" value="P:meristem maintenance"/>
    <property type="evidence" value="ECO:0007669"/>
    <property type="project" value="InterPro"/>
</dbReference>
<feature type="domain" description="Aminotransferase-like plant mobile" evidence="2">
    <location>
        <begin position="218"/>
        <end position="279"/>
    </location>
</feature>
<dbReference type="Proteomes" id="UP001054252">
    <property type="component" value="Unassembled WGS sequence"/>
</dbReference>
<sequence>MAHDQEEQSMPTGSASMAGSKATPCLRSPPPDLIKIFQNRNLQDDINRILQKQKPCHSNQTFVPHKKSQILGPYFVSHPPASLTSFYPQPKEHLLPFQVKPDWNKWIGSFGAWPVWRKSEWVDWIDRLEPDFGQIWKDVGLFEFIQLTKCRCNMDKSVLGAALLFWSGSFNCFHFPCGAMSVSLFYVSSLTGLPCTGEEITALLTLPPVCFVGKGPTKEFIPLAAALAHGKQMALGPFLLAHLYKSCQDITAHPLVISGGPLWVLQLWLYSYFPSLAPVSPAVPARDLLTYGFMFKNAVENERSFEECLKFFASLSVERPDADFAVFLGRSHGPSWYKVDVQSPDFKAFWSVCVTSRDLFVGCSLNTLNFRCGMELYAPNQFC</sequence>
<protein>
    <recommendedName>
        <fullName evidence="2">Aminotransferase-like plant mobile domain-containing protein</fullName>
    </recommendedName>
</protein>
<organism evidence="3 4">
    <name type="scientific">Rubroshorea leprosula</name>
    <dbReference type="NCBI Taxonomy" id="152421"/>
    <lineage>
        <taxon>Eukaryota</taxon>
        <taxon>Viridiplantae</taxon>
        <taxon>Streptophyta</taxon>
        <taxon>Embryophyta</taxon>
        <taxon>Tracheophyta</taxon>
        <taxon>Spermatophyta</taxon>
        <taxon>Magnoliopsida</taxon>
        <taxon>eudicotyledons</taxon>
        <taxon>Gunneridae</taxon>
        <taxon>Pentapetalae</taxon>
        <taxon>rosids</taxon>
        <taxon>malvids</taxon>
        <taxon>Malvales</taxon>
        <taxon>Dipterocarpaceae</taxon>
        <taxon>Rubroshorea</taxon>
    </lineage>
</organism>
<evidence type="ECO:0000259" key="2">
    <source>
        <dbReference type="Pfam" id="PF10536"/>
    </source>
</evidence>
<proteinExistence type="predicted"/>
<dbReference type="EMBL" id="BPVZ01000043">
    <property type="protein sequence ID" value="GKV15584.1"/>
    <property type="molecule type" value="Genomic_DNA"/>
</dbReference>
<evidence type="ECO:0000313" key="4">
    <source>
        <dbReference type="Proteomes" id="UP001054252"/>
    </source>
</evidence>